<accession>A0A1X6ZM61</accession>
<evidence type="ECO:0000313" key="2">
    <source>
        <dbReference type="EMBL" id="SLN55392.1"/>
    </source>
</evidence>
<dbReference type="EMBL" id="FWFK01000005">
    <property type="protein sequence ID" value="SLN55392.1"/>
    <property type="molecule type" value="Genomic_DNA"/>
</dbReference>
<dbReference type="Pfam" id="PF01890">
    <property type="entry name" value="CbiG_C"/>
    <property type="match status" value="1"/>
</dbReference>
<dbReference type="RefSeq" id="WP_234984269.1">
    <property type="nucleotide sequence ID" value="NZ_FWFK01000005.1"/>
</dbReference>
<evidence type="ECO:0000313" key="3">
    <source>
        <dbReference type="Proteomes" id="UP000193570"/>
    </source>
</evidence>
<gene>
    <name evidence="2" type="ORF">ROJ8625_02771</name>
</gene>
<sequence>MAGPAVIVAGFGFRDTVSNESLSDALARALGDRPGESVAVFATAAEKATRLRRFAGAIPVRGIEQPALVAQDTRTRSAASIAAHGAGSVAEAAALAAAGPGSVLLGSRVVSGDRRATCALAQGRTT</sequence>
<organism evidence="2 3">
    <name type="scientific">Roseivivax jejudonensis</name>
    <dbReference type="NCBI Taxonomy" id="1529041"/>
    <lineage>
        <taxon>Bacteria</taxon>
        <taxon>Pseudomonadati</taxon>
        <taxon>Pseudomonadota</taxon>
        <taxon>Alphaproteobacteria</taxon>
        <taxon>Rhodobacterales</taxon>
        <taxon>Roseobacteraceae</taxon>
        <taxon>Roseivivax</taxon>
    </lineage>
</organism>
<proteinExistence type="predicted"/>
<dbReference type="GO" id="GO:0009236">
    <property type="term" value="P:cobalamin biosynthetic process"/>
    <property type="evidence" value="ECO:0007669"/>
    <property type="project" value="InterPro"/>
</dbReference>
<reference evidence="2 3" key="1">
    <citation type="submission" date="2017-03" db="EMBL/GenBank/DDBJ databases">
        <authorList>
            <person name="Afonso C.L."/>
            <person name="Miller P.J."/>
            <person name="Scott M.A."/>
            <person name="Spackman E."/>
            <person name="Goraichik I."/>
            <person name="Dimitrov K.M."/>
            <person name="Suarez D.L."/>
            <person name="Swayne D.E."/>
        </authorList>
    </citation>
    <scope>NUCLEOTIDE SEQUENCE [LARGE SCALE GENOMIC DNA]</scope>
    <source>
        <strain evidence="2 3">CECT 8625</strain>
    </source>
</reference>
<dbReference type="InterPro" id="IPR002750">
    <property type="entry name" value="CobE/GbiG_C"/>
</dbReference>
<feature type="domain" description="CobE/GbiG C-terminal" evidence="1">
    <location>
        <begin position="7"/>
        <end position="121"/>
    </location>
</feature>
<protein>
    <submittedName>
        <fullName evidence="2">Cobalamin biosynthesis protein CbiG</fullName>
    </submittedName>
</protein>
<dbReference type="Gene3D" id="3.30.420.180">
    <property type="entry name" value="CobE/GbiG C-terminal domain"/>
    <property type="match status" value="1"/>
</dbReference>
<dbReference type="Proteomes" id="UP000193570">
    <property type="component" value="Unassembled WGS sequence"/>
</dbReference>
<keyword evidence="3" id="KW-1185">Reference proteome</keyword>
<dbReference type="InterPro" id="IPR036518">
    <property type="entry name" value="CobE/GbiG_C_sf"/>
</dbReference>
<dbReference type="SUPFAM" id="SSF159664">
    <property type="entry name" value="CobE/GbiG C-terminal domain-like"/>
    <property type="match status" value="1"/>
</dbReference>
<name>A0A1X6ZM61_9RHOB</name>
<evidence type="ECO:0000259" key="1">
    <source>
        <dbReference type="Pfam" id="PF01890"/>
    </source>
</evidence>
<dbReference type="AlphaFoldDB" id="A0A1X6ZM61"/>